<evidence type="ECO:0000313" key="2">
    <source>
        <dbReference type="EMBL" id="MFF3669336.1"/>
    </source>
</evidence>
<keyword evidence="3" id="KW-1185">Reference proteome</keyword>
<feature type="domain" description="ChrB N-terminal" evidence="1">
    <location>
        <begin position="22"/>
        <end position="51"/>
    </location>
</feature>
<evidence type="ECO:0000313" key="3">
    <source>
        <dbReference type="Proteomes" id="UP001602013"/>
    </source>
</evidence>
<dbReference type="Pfam" id="PF20229">
    <property type="entry name" value="ChrB_N"/>
    <property type="match status" value="1"/>
</dbReference>
<reference evidence="2 3" key="1">
    <citation type="submission" date="2024-10" db="EMBL/GenBank/DDBJ databases">
        <title>The Natural Products Discovery Center: Release of the First 8490 Sequenced Strains for Exploring Actinobacteria Biosynthetic Diversity.</title>
        <authorList>
            <person name="Kalkreuter E."/>
            <person name="Kautsar S.A."/>
            <person name="Yang D."/>
            <person name="Bader C.D."/>
            <person name="Teijaro C.N."/>
            <person name="Fluegel L."/>
            <person name="Davis C.M."/>
            <person name="Simpson J.R."/>
            <person name="Lauterbach L."/>
            <person name="Steele A.D."/>
            <person name="Gui C."/>
            <person name="Meng S."/>
            <person name="Li G."/>
            <person name="Viehrig K."/>
            <person name="Ye F."/>
            <person name="Su P."/>
            <person name="Kiefer A.F."/>
            <person name="Nichols A."/>
            <person name="Cepeda A.J."/>
            <person name="Yan W."/>
            <person name="Fan B."/>
            <person name="Jiang Y."/>
            <person name="Adhikari A."/>
            <person name="Zheng C.-J."/>
            <person name="Schuster L."/>
            <person name="Cowan T.M."/>
            <person name="Smanski M.J."/>
            <person name="Chevrette M.G."/>
            <person name="De Carvalho L.P.S."/>
            <person name="Shen B."/>
        </authorList>
    </citation>
    <scope>NUCLEOTIDE SEQUENCE [LARGE SCALE GENOMIC DNA]</scope>
    <source>
        <strain evidence="2 3">NPDC002173</strain>
    </source>
</reference>
<proteinExistence type="predicted"/>
<evidence type="ECO:0000259" key="1">
    <source>
        <dbReference type="Pfam" id="PF20229"/>
    </source>
</evidence>
<name>A0ABW6SWK7_9ACTN</name>
<accession>A0ABW6SWK7</accession>
<comment type="caution">
    <text evidence="2">The sequence shown here is derived from an EMBL/GenBank/DDBJ whole genome shotgun (WGS) entry which is preliminary data.</text>
</comment>
<dbReference type="Proteomes" id="UP001602013">
    <property type="component" value="Unassembled WGS sequence"/>
</dbReference>
<protein>
    <submittedName>
        <fullName evidence="2">Chromate resistance protein ChrB</fullName>
    </submittedName>
</protein>
<gene>
    <name evidence="2" type="ORF">ACFYXI_27475</name>
</gene>
<dbReference type="EMBL" id="JBIASD010000021">
    <property type="protein sequence ID" value="MFF3669336.1"/>
    <property type="molecule type" value="Genomic_DNA"/>
</dbReference>
<sequence>MTIDERFLQLVYRVPAMTSRARVAVWRELKRLGALYIQQAVCVLPACAGRQCRVRQ</sequence>
<organism evidence="2 3">
    <name type="scientific">Microtetraspora malaysiensis</name>
    <dbReference type="NCBI Taxonomy" id="161358"/>
    <lineage>
        <taxon>Bacteria</taxon>
        <taxon>Bacillati</taxon>
        <taxon>Actinomycetota</taxon>
        <taxon>Actinomycetes</taxon>
        <taxon>Streptosporangiales</taxon>
        <taxon>Streptosporangiaceae</taxon>
        <taxon>Microtetraspora</taxon>
    </lineage>
</organism>
<dbReference type="RefSeq" id="WP_387415331.1">
    <property type="nucleotide sequence ID" value="NZ_JBIASD010000021.1"/>
</dbReference>
<dbReference type="InterPro" id="IPR046858">
    <property type="entry name" value="ChrB_N"/>
</dbReference>